<dbReference type="EMBL" id="NRRE01000020">
    <property type="protein sequence ID" value="MBK1696927.1"/>
    <property type="molecule type" value="Genomic_DNA"/>
</dbReference>
<dbReference type="InterPro" id="IPR010645">
    <property type="entry name" value="MFS_4"/>
</dbReference>
<keyword evidence="2 4" id="KW-1133">Transmembrane helix</keyword>
<feature type="transmembrane region" description="Helical" evidence="4">
    <location>
        <begin position="106"/>
        <end position="128"/>
    </location>
</feature>
<dbReference type="PROSITE" id="PS50850">
    <property type="entry name" value="MFS"/>
    <property type="match status" value="1"/>
</dbReference>
<dbReference type="PANTHER" id="PTHR23537:SF1">
    <property type="entry name" value="SUGAR TRANSPORTER"/>
    <property type="match status" value="1"/>
</dbReference>
<reference evidence="6" key="2">
    <citation type="journal article" date="2020" name="Microorganisms">
        <title>Osmotic Adaptation and Compatible Solute Biosynthesis of Phototrophic Bacteria as Revealed from Genome Analyses.</title>
        <authorList>
            <person name="Imhoff J.F."/>
            <person name="Rahn T."/>
            <person name="Kunzel S."/>
            <person name="Keller A."/>
            <person name="Neulinger S.C."/>
        </authorList>
    </citation>
    <scope>NUCLEOTIDE SEQUENCE</scope>
    <source>
        <strain evidence="6">DSM 9154</strain>
    </source>
</reference>
<feature type="transmembrane region" description="Helical" evidence="4">
    <location>
        <begin position="164"/>
        <end position="184"/>
    </location>
</feature>
<dbReference type="InterPro" id="IPR020846">
    <property type="entry name" value="MFS_dom"/>
</dbReference>
<dbReference type="Gene3D" id="1.20.1250.20">
    <property type="entry name" value="MFS general substrate transporter like domains"/>
    <property type="match status" value="1"/>
</dbReference>
<feature type="transmembrane region" description="Helical" evidence="4">
    <location>
        <begin position="46"/>
        <end position="65"/>
    </location>
</feature>
<dbReference type="Pfam" id="PF06779">
    <property type="entry name" value="MFS_4"/>
    <property type="match status" value="1"/>
</dbReference>
<feature type="transmembrane region" description="Helical" evidence="4">
    <location>
        <begin position="77"/>
        <end position="100"/>
    </location>
</feature>
<feature type="transmembrane region" description="Helical" evidence="4">
    <location>
        <begin position="301"/>
        <end position="325"/>
    </location>
</feature>
<dbReference type="SUPFAM" id="SSF103473">
    <property type="entry name" value="MFS general substrate transporter"/>
    <property type="match status" value="1"/>
</dbReference>
<dbReference type="Proteomes" id="UP000778970">
    <property type="component" value="Unassembled WGS sequence"/>
</dbReference>
<dbReference type="RefSeq" id="WP_051431702.1">
    <property type="nucleotide sequence ID" value="NZ_NRRE01000020.1"/>
</dbReference>
<evidence type="ECO:0000256" key="2">
    <source>
        <dbReference type="ARBA" id="ARBA00022989"/>
    </source>
</evidence>
<feature type="transmembrane region" description="Helical" evidence="4">
    <location>
        <begin position="135"/>
        <end position="158"/>
    </location>
</feature>
<evidence type="ECO:0000256" key="3">
    <source>
        <dbReference type="ARBA" id="ARBA00023136"/>
    </source>
</evidence>
<evidence type="ECO:0000313" key="7">
    <source>
        <dbReference type="Proteomes" id="UP000778970"/>
    </source>
</evidence>
<evidence type="ECO:0000259" key="5">
    <source>
        <dbReference type="PROSITE" id="PS50850"/>
    </source>
</evidence>
<dbReference type="PANTHER" id="PTHR23537">
    <property type="match status" value="1"/>
</dbReference>
<keyword evidence="1 4" id="KW-0812">Transmembrane</keyword>
<evidence type="ECO:0000313" key="6">
    <source>
        <dbReference type="EMBL" id="MBK1696927.1"/>
    </source>
</evidence>
<evidence type="ECO:0000256" key="4">
    <source>
        <dbReference type="SAM" id="Phobius"/>
    </source>
</evidence>
<keyword evidence="3 4" id="KW-0472">Membrane</keyword>
<feature type="transmembrane region" description="Helical" evidence="4">
    <location>
        <begin position="337"/>
        <end position="359"/>
    </location>
</feature>
<dbReference type="GO" id="GO:0005886">
    <property type="term" value="C:plasma membrane"/>
    <property type="evidence" value="ECO:0007669"/>
    <property type="project" value="TreeGrafter"/>
</dbReference>
<gene>
    <name evidence="6" type="ORF">CKO21_06675</name>
</gene>
<dbReference type="GO" id="GO:0022857">
    <property type="term" value="F:transmembrane transporter activity"/>
    <property type="evidence" value="ECO:0007669"/>
    <property type="project" value="InterPro"/>
</dbReference>
<feature type="transmembrane region" description="Helical" evidence="4">
    <location>
        <begin position="211"/>
        <end position="234"/>
    </location>
</feature>
<feature type="transmembrane region" description="Helical" evidence="4">
    <location>
        <begin position="246"/>
        <end position="266"/>
    </location>
</feature>
<name>A0A934UZ85_9PROT</name>
<comment type="caution">
    <text evidence="6">The sequence shown here is derived from an EMBL/GenBank/DDBJ whole genome shotgun (WGS) entry which is preliminary data.</text>
</comment>
<feature type="transmembrane region" description="Helical" evidence="4">
    <location>
        <begin position="365"/>
        <end position="386"/>
    </location>
</feature>
<keyword evidence="7" id="KW-1185">Reference proteome</keyword>
<reference evidence="6" key="1">
    <citation type="submission" date="2017-08" db="EMBL/GenBank/DDBJ databases">
        <authorList>
            <person name="Imhoff J.F."/>
            <person name="Rahn T."/>
            <person name="Kuenzel S."/>
            <person name="Neulinger S.C."/>
        </authorList>
    </citation>
    <scope>NUCLEOTIDE SEQUENCE</scope>
    <source>
        <strain evidence="6">DSM 9154</strain>
    </source>
</reference>
<sequence>MMPTSRSVHLIACGASATLIGIGLGRFAYAALLPEIVEAGWFTDTQAAYLGAANLLGYFLGAVTASHAATRLGPSMVVRLSVSAVLLSFALCAVPTPFAWFLAWRLLAGVGGAVLMVVAPSAVLAGLVPEDRKTGASFVFAGIGLGVLMSATLVPALATLDLTASWLALAAGIAVLSVWNWPLWRRLDPGADSKPSGDGSADRPAAMPRGVIAAVTTAYALDAIGFVPHTVFWVDLLARQAGHGIAAANVVWALFGVGAVAGPFLAGYAARVLGWHGALTAGLLLKTLAVALPLVSVSLPAAVVSSVLVGALVPGVVALTSGRLAELVGPERHRHTWGFATAVFAAAQAVAAYAMAALYAASGSYLPLFAVGSGALLVGSVILALAPTLLSTDKTATHAGHDT</sequence>
<dbReference type="AlphaFoldDB" id="A0A934UZ85"/>
<accession>A0A934UZ85</accession>
<feature type="domain" description="Major facilitator superfamily (MFS) profile" evidence="5">
    <location>
        <begin position="9"/>
        <end position="391"/>
    </location>
</feature>
<organism evidence="6 7">
    <name type="scientific">Rhodovibrio salinarum</name>
    <dbReference type="NCBI Taxonomy" id="1087"/>
    <lineage>
        <taxon>Bacteria</taxon>
        <taxon>Pseudomonadati</taxon>
        <taxon>Pseudomonadota</taxon>
        <taxon>Alphaproteobacteria</taxon>
        <taxon>Rhodospirillales</taxon>
        <taxon>Rhodovibrionaceae</taxon>
        <taxon>Rhodovibrio</taxon>
    </lineage>
</organism>
<evidence type="ECO:0000256" key="1">
    <source>
        <dbReference type="ARBA" id="ARBA00022692"/>
    </source>
</evidence>
<feature type="transmembrane region" description="Helical" evidence="4">
    <location>
        <begin position="273"/>
        <end position="295"/>
    </location>
</feature>
<dbReference type="InterPro" id="IPR036259">
    <property type="entry name" value="MFS_trans_sf"/>
</dbReference>
<proteinExistence type="predicted"/>
<protein>
    <submittedName>
        <fullName evidence="6">MFS transporter</fullName>
    </submittedName>
</protein>